<comment type="caution">
    <text evidence="5">The sequence shown here is derived from an EMBL/GenBank/DDBJ whole genome shotgun (WGS) entry which is preliminary data.</text>
</comment>
<dbReference type="Proteomes" id="UP000307430">
    <property type="component" value="Unassembled WGS sequence"/>
</dbReference>
<evidence type="ECO:0000256" key="3">
    <source>
        <dbReference type="SAM" id="Phobius"/>
    </source>
</evidence>
<reference evidence="5 6" key="1">
    <citation type="submission" date="2019-05" db="EMBL/GenBank/DDBJ databases">
        <title>Genome sequence of Klebsiella sp strain TOUT106.</title>
        <authorList>
            <person name="Rahi P."/>
            <person name="Chaudhari D."/>
        </authorList>
    </citation>
    <scope>NUCLEOTIDE SEQUENCE [LARGE SCALE GENOMIC DNA]</scope>
    <source>
        <strain evidence="5 6">TOUT106</strain>
    </source>
</reference>
<name>A0A5R9LLW4_9ENTR</name>
<accession>A0A5R9LLW4</accession>
<evidence type="ECO:0000259" key="4">
    <source>
        <dbReference type="PROSITE" id="PS51755"/>
    </source>
</evidence>
<dbReference type="GO" id="GO:0003677">
    <property type="term" value="F:DNA binding"/>
    <property type="evidence" value="ECO:0007669"/>
    <property type="project" value="UniProtKB-UniRule"/>
</dbReference>
<protein>
    <submittedName>
        <fullName evidence="5">CadC family transcriptional regulator</fullName>
    </submittedName>
</protein>
<dbReference type="InterPro" id="IPR036388">
    <property type="entry name" value="WH-like_DNA-bd_sf"/>
</dbReference>
<dbReference type="InterPro" id="IPR001867">
    <property type="entry name" value="OmpR/PhoB-type_DNA-bd"/>
</dbReference>
<dbReference type="PROSITE" id="PS51755">
    <property type="entry name" value="OMPR_PHOB"/>
    <property type="match status" value="1"/>
</dbReference>
<feature type="transmembrane region" description="Helical" evidence="3">
    <location>
        <begin position="148"/>
        <end position="166"/>
    </location>
</feature>
<keyword evidence="3" id="KW-1133">Transmembrane helix</keyword>
<keyword evidence="3" id="KW-0472">Membrane</keyword>
<evidence type="ECO:0000313" key="5">
    <source>
        <dbReference type="EMBL" id="TLV21596.1"/>
    </source>
</evidence>
<sequence length="254" mass="29205">MEKTYTINGRIAFIPQRSTLILIPDNSKRVLLNIPACRCLLLLIQQDGEIVARDAFFQEVWIKHGLQVTNNCFYQNISLLRRAFKQLGVGQEIIVTVPRVGVRLDAQLAVIESPSDTQETVPLIPVATAEVATASPPEKKRLRPQFPLIWAVAALLSCLIMGFIAWQTEFDSYLQRYLPVNVKTSQQCYFFANNDVVDHYPHEKFSDLNHFECKTYPWIYLTLYPGQARVSVISCRQPFSLWRDNQCLTSYYIK</sequence>
<dbReference type="AlphaFoldDB" id="A0A5R9LLW4"/>
<dbReference type="GO" id="GO:0006355">
    <property type="term" value="P:regulation of DNA-templated transcription"/>
    <property type="evidence" value="ECO:0007669"/>
    <property type="project" value="InterPro"/>
</dbReference>
<dbReference type="SMART" id="SM00862">
    <property type="entry name" value="Trans_reg_C"/>
    <property type="match status" value="1"/>
</dbReference>
<keyword evidence="3" id="KW-0812">Transmembrane</keyword>
<feature type="domain" description="OmpR/PhoB-type" evidence="4">
    <location>
        <begin position="2"/>
        <end position="106"/>
    </location>
</feature>
<dbReference type="Gene3D" id="1.10.10.10">
    <property type="entry name" value="Winged helix-like DNA-binding domain superfamily/Winged helix DNA-binding domain"/>
    <property type="match status" value="1"/>
</dbReference>
<dbReference type="SUPFAM" id="SSF46894">
    <property type="entry name" value="C-terminal effector domain of the bipartite response regulators"/>
    <property type="match status" value="1"/>
</dbReference>
<dbReference type="RefSeq" id="WP_138359946.1">
    <property type="nucleotide sequence ID" value="NZ_VCHQ01000007.1"/>
</dbReference>
<gene>
    <name evidence="5" type="ORF">FE839_06070</name>
</gene>
<proteinExistence type="predicted"/>
<evidence type="ECO:0000256" key="1">
    <source>
        <dbReference type="ARBA" id="ARBA00023125"/>
    </source>
</evidence>
<dbReference type="InterPro" id="IPR016032">
    <property type="entry name" value="Sig_transdc_resp-reg_C-effctor"/>
</dbReference>
<organism evidence="5 6">
    <name type="scientific">Klebsiella indica</name>
    <dbReference type="NCBI Taxonomy" id="2582917"/>
    <lineage>
        <taxon>Bacteria</taxon>
        <taxon>Pseudomonadati</taxon>
        <taxon>Pseudomonadota</taxon>
        <taxon>Gammaproteobacteria</taxon>
        <taxon>Enterobacterales</taxon>
        <taxon>Enterobacteriaceae</taxon>
        <taxon>Klebsiella/Raoultella group</taxon>
        <taxon>Klebsiella</taxon>
    </lineage>
</organism>
<evidence type="ECO:0000256" key="2">
    <source>
        <dbReference type="PROSITE-ProRule" id="PRU01091"/>
    </source>
</evidence>
<keyword evidence="1 2" id="KW-0238">DNA-binding</keyword>
<evidence type="ECO:0000313" key="6">
    <source>
        <dbReference type="Proteomes" id="UP000307430"/>
    </source>
</evidence>
<keyword evidence="6" id="KW-1185">Reference proteome</keyword>
<dbReference type="EMBL" id="VCHQ01000007">
    <property type="protein sequence ID" value="TLV21596.1"/>
    <property type="molecule type" value="Genomic_DNA"/>
</dbReference>
<dbReference type="GO" id="GO:0000160">
    <property type="term" value="P:phosphorelay signal transduction system"/>
    <property type="evidence" value="ECO:0007669"/>
    <property type="project" value="InterPro"/>
</dbReference>
<dbReference type="Pfam" id="PF00486">
    <property type="entry name" value="Trans_reg_C"/>
    <property type="match status" value="1"/>
</dbReference>
<feature type="DNA-binding region" description="OmpR/PhoB-type" evidence="2">
    <location>
        <begin position="2"/>
        <end position="106"/>
    </location>
</feature>